<proteinExistence type="predicted"/>
<keyword evidence="2" id="KW-1185">Reference proteome</keyword>
<name>A0ABP6YRT6_9ACTN</name>
<evidence type="ECO:0000313" key="2">
    <source>
        <dbReference type="Proteomes" id="UP001500630"/>
    </source>
</evidence>
<dbReference type="Proteomes" id="UP001500630">
    <property type="component" value="Unassembled WGS sequence"/>
</dbReference>
<sequence length="79" mass="8298">MSGGEGLKDTSCDQGGRLLYRGHLRVQDPAHQGGGLRLFPVLDAGLRVVRTGPATCAGHPEHACSDHRVLIGAVVTWLG</sequence>
<organism evidence="1 2">
    <name type="scientific">Nonomuraea rosea</name>
    <dbReference type="NCBI Taxonomy" id="638574"/>
    <lineage>
        <taxon>Bacteria</taxon>
        <taxon>Bacillati</taxon>
        <taxon>Actinomycetota</taxon>
        <taxon>Actinomycetes</taxon>
        <taxon>Streptosporangiales</taxon>
        <taxon>Streptosporangiaceae</taxon>
        <taxon>Nonomuraea</taxon>
    </lineage>
</organism>
<protein>
    <submittedName>
        <fullName evidence="1">Uncharacterized protein</fullName>
    </submittedName>
</protein>
<gene>
    <name evidence="1" type="ORF">GCM10022419_080430</name>
</gene>
<comment type="caution">
    <text evidence="1">The sequence shown here is derived from an EMBL/GenBank/DDBJ whole genome shotgun (WGS) entry which is preliminary data.</text>
</comment>
<accession>A0ABP6YRT6</accession>
<evidence type="ECO:0000313" key="1">
    <source>
        <dbReference type="EMBL" id="GAA3586195.1"/>
    </source>
</evidence>
<dbReference type="EMBL" id="BAABDQ010000022">
    <property type="protein sequence ID" value="GAA3586195.1"/>
    <property type="molecule type" value="Genomic_DNA"/>
</dbReference>
<reference evidence="2" key="1">
    <citation type="journal article" date="2019" name="Int. J. Syst. Evol. Microbiol.">
        <title>The Global Catalogue of Microorganisms (GCM) 10K type strain sequencing project: providing services to taxonomists for standard genome sequencing and annotation.</title>
        <authorList>
            <consortium name="The Broad Institute Genomics Platform"/>
            <consortium name="The Broad Institute Genome Sequencing Center for Infectious Disease"/>
            <person name="Wu L."/>
            <person name="Ma J."/>
        </authorList>
    </citation>
    <scope>NUCLEOTIDE SEQUENCE [LARGE SCALE GENOMIC DNA]</scope>
    <source>
        <strain evidence="2">JCM 17326</strain>
    </source>
</reference>